<sequence>MVAGSLSMADSFAQVGLGYSQGDDEGNYVTGFAGINVLSNIGLRLEYTKNVDEHPEFSKEDVSRYGIFATYTLPISSSFSITPKVGLSKVDGAYTLKGVTEEVSDSSTEFTYGLELNYAYNEQVGLYVGYTDYGQELELNNIDKNKMDTQNYTFGIKIDI</sequence>
<dbReference type="AlphaFoldDB" id="A0A6S6UFI7"/>
<proteinExistence type="predicted"/>
<dbReference type="Gene3D" id="2.40.160.20">
    <property type="match status" value="1"/>
</dbReference>
<dbReference type="EMBL" id="CACVAU010000089">
    <property type="protein sequence ID" value="CAA6826626.1"/>
    <property type="molecule type" value="Genomic_DNA"/>
</dbReference>
<dbReference type="InterPro" id="IPR027385">
    <property type="entry name" value="Beta-barrel_OMP"/>
</dbReference>
<keyword evidence="1" id="KW-0732">Signal</keyword>
<protein>
    <recommendedName>
        <fullName evidence="2">Outer membrane protein beta-barrel domain-containing protein</fullName>
    </recommendedName>
</protein>
<dbReference type="SUPFAM" id="SSF56925">
    <property type="entry name" value="OMPA-like"/>
    <property type="match status" value="1"/>
</dbReference>
<reference evidence="3" key="1">
    <citation type="submission" date="2020-01" db="EMBL/GenBank/DDBJ databases">
        <authorList>
            <person name="Meier V. D."/>
            <person name="Meier V D."/>
        </authorList>
    </citation>
    <scope>NUCLEOTIDE SEQUENCE</scope>
    <source>
        <strain evidence="3">HLG_WM_MAG_05</strain>
    </source>
</reference>
<evidence type="ECO:0000256" key="1">
    <source>
        <dbReference type="ARBA" id="ARBA00022729"/>
    </source>
</evidence>
<accession>A0A6S6UFI7</accession>
<evidence type="ECO:0000313" key="3">
    <source>
        <dbReference type="EMBL" id="CAA6826626.1"/>
    </source>
</evidence>
<organism evidence="3">
    <name type="scientific">uncultured Sulfurovum sp</name>
    <dbReference type="NCBI Taxonomy" id="269237"/>
    <lineage>
        <taxon>Bacteria</taxon>
        <taxon>Pseudomonadati</taxon>
        <taxon>Campylobacterota</taxon>
        <taxon>Epsilonproteobacteria</taxon>
        <taxon>Campylobacterales</taxon>
        <taxon>Sulfurovaceae</taxon>
        <taxon>Sulfurovum</taxon>
        <taxon>environmental samples</taxon>
    </lineage>
</organism>
<gene>
    <name evidence="3" type="ORF">HELGO_WM8200</name>
</gene>
<name>A0A6S6UFI7_9BACT</name>
<dbReference type="Pfam" id="PF13505">
    <property type="entry name" value="OMP_b-brl"/>
    <property type="match status" value="1"/>
</dbReference>
<dbReference type="InterPro" id="IPR011250">
    <property type="entry name" value="OMP/PagP_B-barrel"/>
</dbReference>
<feature type="domain" description="Outer membrane protein beta-barrel" evidence="2">
    <location>
        <begin position="18"/>
        <end position="156"/>
    </location>
</feature>
<evidence type="ECO:0000259" key="2">
    <source>
        <dbReference type="Pfam" id="PF13505"/>
    </source>
</evidence>